<keyword evidence="4 5" id="KW-0472">Membrane</keyword>
<accession>A0AAN8IRQ4</accession>
<evidence type="ECO:0000313" key="6">
    <source>
        <dbReference type="EMBL" id="KAK5983506.1"/>
    </source>
</evidence>
<feature type="transmembrane region" description="Helical" evidence="5">
    <location>
        <begin position="30"/>
        <end position="56"/>
    </location>
</feature>
<dbReference type="PANTHER" id="PTHR47518:SF9">
    <property type="entry name" value="SERPENTINE RECEPTOR, CLASS T"/>
    <property type="match status" value="1"/>
</dbReference>
<sequence length="184" mass="21000">MHLIALTILYKSDGQALPIRGLFNDYGFAVSYLLLTMCLVTYYVIQTVGLITLLIVNRQLTKKFTGTGVALSTRYQLAENIRTIRALSINANESDASCFQLIDSICEVIGSLLEVLEVTLVICRYPKVKEVLLQWNSPVSHRVSSEGPNRIFNVFGSDLISLQRNFNYFDDLNRNWHRWAQRVH</sequence>
<keyword evidence="2 5" id="KW-0812">Transmembrane</keyword>
<protein>
    <submittedName>
        <fullName evidence="6">Uncharacterized protein</fullName>
    </submittedName>
</protein>
<evidence type="ECO:0000256" key="1">
    <source>
        <dbReference type="ARBA" id="ARBA00004141"/>
    </source>
</evidence>
<dbReference type="PANTHER" id="PTHR47518">
    <property type="entry name" value="SERPENTINE RECEPTOR CLASS EPSILON-13-RELATED"/>
    <property type="match status" value="1"/>
</dbReference>
<evidence type="ECO:0000256" key="4">
    <source>
        <dbReference type="ARBA" id="ARBA00023136"/>
    </source>
</evidence>
<dbReference type="InterPro" id="IPR019408">
    <property type="entry name" value="7TM_GPCR_serpentine_rcpt_Srab"/>
</dbReference>
<evidence type="ECO:0000313" key="7">
    <source>
        <dbReference type="Proteomes" id="UP001331761"/>
    </source>
</evidence>
<name>A0AAN8IRQ4_TRICO</name>
<evidence type="ECO:0000256" key="3">
    <source>
        <dbReference type="ARBA" id="ARBA00022989"/>
    </source>
</evidence>
<gene>
    <name evidence="6" type="ORF">GCK32_010583</name>
</gene>
<evidence type="ECO:0000256" key="5">
    <source>
        <dbReference type="SAM" id="Phobius"/>
    </source>
</evidence>
<keyword evidence="7" id="KW-1185">Reference proteome</keyword>
<organism evidence="6 7">
    <name type="scientific">Trichostrongylus colubriformis</name>
    <name type="common">Black scour worm</name>
    <dbReference type="NCBI Taxonomy" id="6319"/>
    <lineage>
        <taxon>Eukaryota</taxon>
        <taxon>Metazoa</taxon>
        <taxon>Ecdysozoa</taxon>
        <taxon>Nematoda</taxon>
        <taxon>Chromadorea</taxon>
        <taxon>Rhabditida</taxon>
        <taxon>Rhabditina</taxon>
        <taxon>Rhabditomorpha</taxon>
        <taxon>Strongyloidea</taxon>
        <taxon>Trichostrongylidae</taxon>
        <taxon>Trichostrongylus</taxon>
    </lineage>
</organism>
<keyword evidence="3 5" id="KW-1133">Transmembrane helix</keyword>
<dbReference type="Proteomes" id="UP001331761">
    <property type="component" value="Unassembled WGS sequence"/>
</dbReference>
<dbReference type="AlphaFoldDB" id="A0AAN8IRQ4"/>
<dbReference type="GO" id="GO:0016020">
    <property type="term" value="C:membrane"/>
    <property type="evidence" value="ECO:0007669"/>
    <property type="project" value="UniProtKB-SubCell"/>
</dbReference>
<proteinExistence type="predicted"/>
<dbReference type="InterPro" id="IPR052854">
    <property type="entry name" value="Serpentine_rcpt_epsilon"/>
</dbReference>
<dbReference type="Pfam" id="PF10292">
    <property type="entry name" value="7TM_GPCR_Srab"/>
    <property type="match status" value="1"/>
</dbReference>
<dbReference type="EMBL" id="WIXE01003910">
    <property type="protein sequence ID" value="KAK5983506.1"/>
    <property type="molecule type" value="Genomic_DNA"/>
</dbReference>
<evidence type="ECO:0000256" key="2">
    <source>
        <dbReference type="ARBA" id="ARBA00022692"/>
    </source>
</evidence>
<comment type="subcellular location">
    <subcellularLocation>
        <location evidence="1">Membrane</location>
        <topology evidence="1">Multi-pass membrane protein</topology>
    </subcellularLocation>
</comment>
<reference evidence="6 7" key="1">
    <citation type="submission" date="2019-10" db="EMBL/GenBank/DDBJ databases">
        <title>Assembly and Annotation for the nematode Trichostrongylus colubriformis.</title>
        <authorList>
            <person name="Martin J."/>
        </authorList>
    </citation>
    <scope>NUCLEOTIDE SEQUENCE [LARGE SCALE GENOMIC DNA]</scope>
    <source>
        <strain evidence="6">G859</strain>
        <tissue evidence="6">Whole worm</tissue>
    </source>
</reference>
<comment type="caution">
    <text evidence="6">The sequence shown here is derived from an EMBL/GenBank/DDBJ whole genome shotgun (WGS) entry which is preliminary data.</text>
</comment>